<evidence type="ECO:0000256" key="1">
    <source>
        <dbReference type="ARBA" id="ARBA00004651"/>
    </source>
</evidence>
<evidence type="ECO:0000256" key="6">
    <source>
        <dbReference type="SAM" id="Phobius"/>
    </source>
</evidence>
<reference evidence="8" key="1">
    <citation type="submission" date="2016-11" db="EMBL/GenBank/DDBJ databases">
        <authorList>
            <person name="Varghese N."/>
            <person name="Submissions S."/>
        </authorList>
    </citation>
    <scope>NUCLEOTIDE SEQUENCE [LARGE SCALE GENOMIC DNA]</scope>
    <source>
        <strain evidence="8">DSM 17957</strain>
    </source>
</reference>
<evidence type="ECO:0000256" key="5">
    <source>
        <dbReference type="ARBA" id="ARBA00023136"/>
    </source>
</evidence>
<dbReference type="EMBL" id="FQZV01000004">
    <property type="protein sequence ID" value="SHI59900.1"/>
    <property type="molecule type" value="Genomic_DNA"/>
</dbReference>
<keyword evidence="4 6" id="KW-1133">Transmembrane helix</keyword>
<evidence type="ECO:0000256" key="3">
    <source>
        <dbReference type="ARBA" id="ARBA00022692"/>
    </source>
</evidence>
<dbReference type="OrthoDB" id="1711023at2"/>
<dbReference type="Pfam" id="PF03899">
    <property type="entry name" value="ATP-synt_I"/>
    <property type="match status" value="1"/>
</dbReference>
<feature type="transmembrane region" description="Helical" evidence="6">
    <location>
        <begin position="100"/>
        <end position="119"/>
    </location>
</feature>
<feature type="transmembrane region" description="Helical" evidence="6">
    <location>
        <begin position="36"/>
        <end position="56"/>
    </location>
</feature>
<proteinExistence type="predicted"/>
<keyword evidence="3 6" id="KW-0812">Transmembrane</keyword>
<dbReference type="InterPro" id="IPR005598">
    <property type="entry name" value="ATP_synth_I"/>
</dbReference>
<keyword evidence="5 6" id="KW-0472">Membrane</keyword>
<keyword evidence="2" id="KW-1003">Cell membrane</keyword>
<evidence type="ECO:0000256" key="2">
    <source>
        <dbReference type="ARBA" id="ARBA00022475"/>
    </source>
</evidence>
<evidence type="ECO:0000313" key="7">
    <source>
        <dbReference type="EMBL" id="SHI59900.1"/>
    </source>
</evidence>
<name>A0A1M6CFT3_9FIRM</name>
<accession>A0A1M6CFT3</accession>
<gene>
    <name evidence="7" type="ORF">SAMN02745975_00201</name>
</gene>
<feature type="transmembrane region" description="Helical" evidence="6">
    <location>
        <begin position="12"/>
        <end position="30"/>
    </location>
</feature>
<evidence type="ECO:0000256" key="4">
    <source>
        <dbReference type="ARBA" id="ARBA00022989"/>
    </source>
</evidence>
<comment type="subcellular location">
    <subcellularLocation>
        <location evidence="1">Cell membrane</location>
        <topology evidence="1">Multi-pass membrane protein</topology>
    </subcellularLocation>
</comment>
<dbReference type="RefSeq" id="WP_110939517.1">
    <property type="nucleotide sequence ID" value="NZ_FQZV01000004.1"/>
</dbReference>
<dbReference type="Proteomes" id="UP000184536">
    <property type="component" value="Unassembled WGS sequence"/>
</dbReference>
<evidence type="ECO:0000313" key="8">
    <source>
        <dbReference type="Proteomes" id="UP000184536"/>
    </source>
</evidence>
<protein>
    <submittedName>
        <fullName evidence="7">ATP synthase I chain</fullName>
    </submittedName>
</protein>
<organism evidence="7 8">
    <name type="scientific">Geosporobacter subterraneus DSM 17957</name>
    <dbReference type="NCBI Taxonomy" id="1121919"/>
    <lineage>
        <taxon>Bacteria</taxon>
        <taxon>Bacillati</taxon>
        <taxon>Bacillota</taxon>
        <taxon>Clostridia</taxon>
        <taxon>Peptostreptococcales</taxon>
        <taxon>Thermotaleaceae</taxon>
        <taxon>Geosporobacter</taxon>
    </lineage>
</organism>
<dbReference type="STRING" id="1121919.SAMN02745975_00201"/>
<keyword evidence="8" id="KW-1185">Reference proteome</keyword>
<dbReference type="AlphaFoldDB" id="A0A1M6CFT3"/>
<dbReference type="GO" id="GO:0005886">
    <property type="term" value="C:plasma membrane"/>
    <property type="evidence" value="ECO:0007669"/>
    <property type="project" value="UniProtKB-SubCell"/>
</dbReference>
<feature type="transmembrane region" description="Helical" evidence="6">
    <location>
        <begin position="77"/>
        <end position="94"/>
    </location>
</feature>
<sequence>MGYTWDIQVKIFKYTLIAAAVFAGCSALFLEKPLPFIYALIFGTLIGILNFRNLALTLEKAVKMTPGQAQVYAGSRYFIRYMINGIVIFVSIKADYLNVLGAVLGLFLIKFVVVVTNLFNDINFFKRIFIRKEEE</sequence>